<dbReference type="Pfam" id="PF07897">
    <property type="entry name" value="EAR"/>
    <property type="match status" value="1"/>
</dbReference>
<feature type="domain" description="Tify" evidence="7">
    <location>
        <begin position="226"/>
        <end position="259"/>
    </location>
</feature>
<dbReference type="InterPro" id="IPR032310">
    <property type="entry name" value="NLS_NINJA_AFP-like"/>
</dbReference>
<gene>
    <name evidence="8" type="ORF">TAV2_LOCUS7117</name>
</gene>
<comment type="function">
    <text evidence="4">Acts as a negative regulator of abscisic acid (ABA) response.</text>
</comment>
<organism evidence="8 9">
    <name type="scientific">Thlaspi arvense</name>
    <name type="common">Field penny-cress</name>
    <dbReference type="NCBI Taxonomy" id="13288"/>
    <lineage>
        <taxon>Eukaryota</taxon>
        <taxon>Viridiplantae</taxon>
        <taxon>Streptophyta</taxon>
        <taxon>Embryophyta</taxon>
        <taxon>Tracheophyta</taxon>
        <taxon>Spermatophyta</taxon>
        <taxon>Magnoliopsida</taxon>
        <taxon>eudicotyledons</taxon>
        <taxon>Gunneridae</taxon>
        <taxon>Pentapetalae</taxon>
        <taxon>rosids</taxon>
        <taxon>malvids</taxon>
        <taxon>Brassicales</taxon>
        <taxon>Brassicaceae</taxon>
        <taxon>Thlaspideae</taxon>
        <taxon>Thlaspi</taxon>
    </lineage>
</organism>
<evidence type="ECO:0000313" key="9">
    <source>
        <dbReference type="Proteomes" id="UP000836841"/>
    </source>
</evidence>
<comment type="subcellular location">
    <subcellularLocation>
        <location evidence="1 4">Nucleus</location>
    </subcellularLocation>
</comment>
<dbReference type="InterPro" id="IPR012463">
    <property type="entry name" value="Ninja_motif"/>
</dbReference>
<dbReference type="GO" id="GO:0045892">
    <property type="term" value="P:negative regulation of DNA-templated transcription"/>
    <property type="evidence" value="ECO:0007669"/>
    <property type="project" value="TreeGrafter"/>
</dbReference>
<feature type="region of interest" description="Disordered" evidence="5">
    <location>
        <begin position="111"/>
        <end position="163"/>
    </location>
</feature>
<dbReference type="InterPro" id="IPR032308">
    <property type="entry name" value="TDBD"/>
</dbReference>
<evidence type="ECO:0000256" key="3">
    <source>
        <dbReference type="ARBA" id="ARBA00023242"/>
    </source>
</evidence>
<feature type="compositionally biased region" description="Basic residues" evidence="5">
    <location>
        <begin position="111"/>
        <end position="132"/>
    </location>
</feature>
<keyword evidence="9" id="KW-1185">Reference proteome</keyword>
<dbReference type="Pfam" id="PF16135">
    <property type="entry name" value="TDBD"/>
    <property type="match status" value="1"/>
</dbReference>
<sequence>MSEAEKKENGEIHRNIHQRIPRDLLQRFMTKNQKPSIEDGEVEIELDLGLSLNGRFGVDPLAKTRLTRSSSIPDFVVNDGRSELSRTCSLPVETEEWRKRKELQSLRRLEAKRKRSEKQRNVRVLREKHKAGGGKGEDKIVEEGSIGSSGSGSSGLSELDTLPTPVQATTNKSLETSPSSAQSLPENPAARNIIEDMPCVSTTGDGPNGKKIDGFLYRYRKGEEVRIVCVCHGSFLSPAEFVKHAGGGDVAHPLKHIVVNPSPFL</sequence>
<dbReference type="InterPro" id="IPR031307">
    <property type="entry name" value="Ninja_fam"/>
</dbReference>
<dbReference type="PANTHER" id="PTHR31413:SF31">
    <property type="entry name" value="NINJA-FAMILY PROTEIN AFP3"/>
    <property type="match status" value="1"/>
</dbReference>
<evidence type="ECO:0000259" key="7">
    <source>
        <dbReference type="Pfam" id="PF16135"/>
    </source>
</evidence>
<dbReference type="Proteomes" id="UP000836841">
    <property type="component" value="Chromosome 2"/>
</dbReference>
<evidence type="ECO:0000259" key="6">
    <source>
        <dbReference type="Pfam" id="PF07897"/>
    </source>
</evidence>
<keyword evidence="3 4" id="KW-0539">Nucleus</keyword>
<dbReference type="AlphaFoldDB" id="A0AAU9RL46"/>
<dbReference type="PANTHER" id="PTHR31413">
    <property type="entry name" value="AFP HOMOLOG 2"/>
    <property type="match status" value="1"/>
</dbReference>
<evidence type="ECO:0000256" key="4">
    <source>
        <dbReference type="RuleBase" id="RU369029"/>
    </source>
</evidence>
<dbReference type="EMBL" id="OU466858">
    <property type="protein sequence ID" value="CAH2044924.1"/>
    <property type="molecule type" value="Genomic_DNA"/>
</dbReference>
<dbReference type="Pfam" id="PF16136">
    <property type="entry name" value="NLS_NINJA_AFP"/>
    <property type="match status" value="1"/>
</dbReference>
<comment type="similarity">
    <text evidence="2 4">Belongs to the Ninja family.</text>
</comment>
<name>A0AAU9RL46_THLAR</name>
<evidence type="ECO:0000256" key="2">
    <source>
        <dbReference type="ARBA" id="ARBA00006081"/>
    </source>
</evidence>
<feature type="domain" description="Ethylene-responsive binding factor-associated repression" evidence="6">
    <location>
        <begin position="39"/>
        <end position="74"/>
    </location>
</feature>
<dbReference type="GO" id="GO:0007165">
    <property type="term" value="P:signal transduction"/>
    <property type="evidence" value="ECO:0007669"/>
    <property type="project" value="InterPro"/>
</dbReference>
<dbReference type="GO" id="GO:0009737">
    <property type="term" value="P:response to abscisic acid"/>
    <property type="evidence" value="ECO:0007669"/>
    <property type="project" value="TreeGrafter"/>
</dbReference>
<evidence type="ECO:0000313" key="8">
    <source>
        <dbReference type="EMBL" id="CAH2044924.1"/>
    </source>
</evidence>
<evidence type="ECO:0000256" key="5">
    <source>
        <dbReference type="SAM" id="MobiDB-lite"/>
    </source>
</evidence>
<proteinExistence type="inferred from homology"/>
<dbReference type="GO" id="GO:0005634">
    <property type="term" value="C:nucleus"/>
    <property type="evidence" value="ECO:0007669"/>
    <property type="project" value="UniProtKB-SubCell"/>
</dbReference>
<reference evidence="8 9" key="1">
    <citation type="submission" date="2022-03" db="EMBL/GenBank/DDBJ databases">
        <authorList>
            <person name="Nunn A."/>
            <person name="Chopra R."/>
            <person name="Nunn A."/>
            <person name="Contreras Garrido A."/>
        </authorList>
    </citation>
    <scope>NUCLEOTIDE SEQUENCE [LARGE SCALE GENOMIC DNA]</scope>
</reference>
<evidence type="ECO:0000256" key="1">
    <source>
        <dbReference type="ARBA" id="ARBA00004123"/>
    </source>
</evidence>
<protein>
    <recommendedName>
        <fullName evidence="4">Ninja-family protein</fullName>
    </recommendedName>
    <alternativeName>
        <fullName evidence="4">ABI-binding protein</fullName>
    </alternativeName>
</protein>
<accession>A0AAU9RL46</accession>